<evidence type="ECO:0000256" key="9">
    <source>
        <dbReference type="ARBA" id="ARBA00023285"/>
    </source>
</evidence>
<evidence type="ECO:0000256" key="5">
    <source>
        <dbReference type="ARBA" id="ARBA00022692"/>
    </source>
</evidence>
<dbReference type="AlphaFoldDB" id="A0A552QAX0"/>
<evidence type="ECO:0000256" key="4">
    <source>
        <dbReference type="ARBA" id="ARBA00022573"/>
    </source>
</evidence>
<proteinExistence type="inferred from homology"/>
<comment type="pathway">
    <text evidence="10">Cofactor biosynthesis; adenosylcobalamin biosynthesis.</text>
</comment>
<keyword evidence="1 10" id="KW-0171">Cobalt transport</keyword>
<dbReference type="NCBIfam" id="NF002780">
    <property type="entry name" value="PRK02898.1"/>
    <property type="match status" value="1"/>
</dbReference>
<comment type="caution">
    <text evidence="10">Lacks conserved residue(s) required for the propagation of feature annotation.</text>
</comment>
<evidence type="ECO:0000256" key="8">
    <source>
        <dbReference type="ARBA" id="ARBA00023136"/>
    </source>
</evidence>
<reference evidence="11 12" key="1">
    <citation type="submission" date="2019-01" db="EMBL/GenBank/DDBJ databases">
        <title>Coherence of Microcystis species and biogeography revealed through population genomics.</title>
        <authorList>
            <person name="Perez-Carrascal O.M."/>
            <person name="Terrat Y."/>
            <person name="Giani A."/>
            <person name="Fortin N."/>
            <person name="Tromas N."/>
            <person name="Shapiro B.J."/>
        </authorList>
    </citation>
    <scope>NUCLEOTIDE SEQUENCE [LARGE SCALE GENOMIC DNA]</scope>
    <source>
        <strain evidence="11">Mp_MB_F_20051200_S9</strain>
    </source>
</reference>
<dbReference type="GO" id="GO:0009236">
    <property type="term" value="P:cobalamin biosynthetic process"/>
    <property type="evidence" value="ECO:0007669"/>
    <property type="project" value="UniProtKB-UniRule"/>
</dbReference>
<evidence type="ECO:0000313" key="12">
    <source>
        <dbReference type="Proteomes" id="UP000317165"/>
    </source>
</evidence>
<dbReference type="Proteomes" id="UP000317165">
    <property type="component" value="Unassembled WGS sequence"/>
</dbReference>
<sequence length="104" mass="11459">MNRYSLRNNWLLAMAVILLAVLPLVFVRGEFSGADDQAETAITTLNPEYKSWFRPFFEPPSGEVESLLFASQAALGAGVIGFVIGLYKGRNEKEKSASTEENSN</sequence>
<dbReference type="Pfam" id="PF02553">
    <property type="entry name" value="CbiN"/>
    <property type="match status" value="1"/>
</dbReference>
<organism evidence="11 12">
    <name type="scientific">Microcystis panniformis Mp_MB_F_20051200_S9</name>
    <dbReference type="NCBI Taxonomy" id="2486223"/>
    <lineage>
        <taxon>Bacteria</taxon>
        <taxon>Bacillati</taxon>
        <taxon>Cyanobacteriota</taxon>
        <taxon>Cyanophyceae</taxon>
        <taxon>Oscillatoriophycideae</taxon>
        <taxon>Chroococcales</taxon>
        <taxon>Microcystaceae</taxon>
        <taxon>Microcystis</taxon>
    </lineage>
</organism>
<keyword evidence="5 10" id="KW-0812">Transmembrane</keyword>
<dbReference type="InterPro" id="IPR003705">
    <property type="entry name" value="CbiN"/>
</dbReference>
<evidence type="ECO:0000256" key="1">
    <source>
        <dbReference type="ARBA" id="ARBA00022426"/>
    </source>
</evidence>
<keyword evidence="3 10" id="KW-1003">Cell membrane</keyword>
<dbReference type="NCBIfam" id="TIGR01165">
    <property type="entry name" value="cbiN"/>
    <property type="match status" value="1"/>
</dbReference>
<keyword evidence="4 10" id="KW-0169">Cobalamin biosynthesis</keyword>
<name>A0A552QAX0_9CHRO</name>
<dbReference type="EMBL" id="SFAC01000013">
    <property type="protein sequence ID" value="TRV66378.1"/>
    <property type="molecule type" value="Genomic_DNA"/>
</dbReference>
<evidence type="ECO:0000256" key="6">
    <source>
        <dbReference type="ARBA" id="ARBA00022989"/>
    </source>
</evidence>
<keyword evidence="6 10" id="KW-1133">Transmembrane helix</keyword>
<evidence type="ECO:0000256" key="7">
    <source>
        <dbReference type="ARBA" id="ARBA00023065"/>
    </source>
</evidence>
<keyword evidence="9 10" id="KW-0170">Cobalt</keyword>
<comment type="subunit">
    <text evidence="10">Forms an energy-coupling factor (ECF) transporter complex composed of an ATP-binding protein (A component, CbiO), a transmembrane protein (T component, CbiQ) and 2 possible substrate-capture proteins (S components, CbiM and CbiN) of unknown stoichimetry.</text>
</comment>
<keyword evidence="2 10" id="KW-0813">Transport</keyword>
<keyword evidence="7 10" id="KW-0406">Ion transport</keyword>
<accession>A0A552QAX0</accession>
<evidence type="ECO:0000256" key="2">
    <source>
        <dbReference type="ARBA" id="ARBA00022448"/>
    </source>
</evidence>
<keyword evidence="8 10" id="KW-0472">Membrane</keyword>
<comment type="subcellular location">
    <subcellularLocation>
        <location evidence="10">Cell membrane</location>
        <topology evidence="10">Multi-pass membrane protein</topology>
    </subcellularLocation>
</comment>
<dbReference type="PANTHER" id="PTHR38662">
    <property type="entry name" value="COBALT TRANSPORT PROTEIN CBIN"/>
    <property type="match status" value="1"/>
</dbReference>
<evidence type="ECO:0000313" key="11">
    <source>
        <dbReference type="EMBL" id="TRV66378.1"/>
    </source>
</evidence>
<gene>
    <name evidence="10" type="primary">cbiN</name>
    <name evidence="11" type="ORF">EWV53_00760</name>
</gene>
<dbReference type="GO" id="GO:0005886">
    <property type="term" value="C:plasma membrane"/>
    <property type="evidence" value="ECO:0007669"/>
    <property type="project" value="UniProtKB-SubCell"/>
</dbReference>
<feature type="transmembrane region" description="Helical" evidence="10">
    <location>
        <begin position="64"/>
        <end position="87"/>
    </location>
</feature>
<dbReference type="PANTHER" id="PTHR38662:SF1">
    <property type="entry name" value="COBALT TRANSPORT PROTEIN CBIN"/>
    <property type="match status" value="1"/>
</dbReference>
<evidence type="ECO:0000256" key="10">
    <source>
        <dbReference type="HAMAP-Rule" id="MF_00330"/>
    </source>
</evidence>
<comment type="similarity">
    <text evidence="10">Belongs to the CbiN family.</text>
</comment>
<comment type="function">
    <text evidence="10">Part of the energy-coupling factor (ECF) transporter complex CbiMNOQ involved in cobalt import.</text>
</comment>
<dbReference type="UniPathway" id="UPA00148"/>
<comment type="caution">
    <text evidence="11">The sequence shown here is derived from an EMBL/GenBank/DDBJ whole genome shotgun (WGS) entry which is preliminary data.</text>
</comment>
<dbReference type="HAMAP" id="MF_00330">
    <property type="entry name" value="CbiN"/>
    <property type="match status" value="1"/>
</dbReference>
<evidence type="ECO:0000256" key="3">
    <source>
        <dbReference type="ARBA" id="ARBA00022475"/>
    </source>
</evidence>
<protein>
    <recommendedName>
        <fullName evidence="10">Cobalt transport protein CbiN</fullName>
    </recommendedName>
    <alternativeName>
        <fullName evidence="10">Energy-coupling factor transporter probable substrate-capture protein CbiN</fullName>
        <shortName evidence="10">ECF transporter S component CbiN</shortName>
    </alternativeName>
</protein>
<dbReference type="GO" id="GO:0015087">
    <property type="term" value="F:cobalt ion transmembrane transporter activity"/>
    <property type="evidence" value="ECO:0007669"/>
    <property type="project" value="UniProtKB-UniRule"/>
</dbReference>